<dbReference type="PANTHER" id="PTHR43037:SF4">
    <property type="entry name" value="PEPTIDASE S9 PROLYL OLIGOPEPTIDASE CATALYTIC DOMAIN-CONTAINING PROTEIN"/>
    <property type="match status" value="1"/>
</dbReference>
<dbReference type="InterPro" id="IPR050955">
    <property type="entry name" value="Plant_Biomass_Hydrol_Est"/>
</dbReference>
<keyword evidence="5" id="KW-1185">Reference proteome</keyword>
<evidence type="ECO:0000256" key="1">
    <source>
        <dbReference type="ARBA" id="ARBA00022729"/>
    </source>
</evidence>
<dbReference type="PANTHER" id="PTHR43037">
    <property type="entry name" value="UNNAMED PRODUCT-RELATED"/>
    <property type="match status" value="1"/>
</dbReference>
<feature type="signal peptide" evidence="2">
    <location>
        <begin position="1"/>
        <end position="22"/>
    </location>
</feature>
<keyword evidence="1 2" id="KW-0732">Signal</keyword>
<feature type="domain" description="Peptidase S9 prolyl oligopeptidase catalytic" evidence="3">
    <location>
        <begin position="479"/>
        <end position="609"/>
    </location>
</feature>
<evidence type="ECO:0000256" key="2">
    <source>
        <dbReference type="SAM" id="SignalP"/>
    </source>
</evidence>
<dbReference type="InParanoid" id="A0A165CW95"/>
<dbReference type="AlphaFoldDB" id="A0A165CW95"/>
<dbReference type="Gene3D" id="3.40.50.1820">
    <property type="entry name" value="alpha/beta hydrolase"/>
    <property type="match status" value="1"/>
</dbReference>
<dbReference type="Pfam" id="PF00326">
    <property type="entry name" value="Peptidase_S9"/>
    <property type="match status" value="1"/>
</dbReference>
<protein>
    <recommendedName>
        <fullName evidence="3">Peptidase S9 prolyl oligopeptidase catalytic domain-containing protein</fullName>
    </recommendedName>
</protein>
<dbReference type="STRING" id="1314785.A0A165CW95"/>
<dbReference type="InterPro" id="IPR029058">
    <property type="entry name" value="AB_hydrolase_fold"/>
</dbReference>
<dbReference type="OrthoDB" id="449091at2759"/>
<sequence length="932" mass="102386">MLFLQSWISTILMCLLPTSAMANVVGEQVQRVFEASGDSHWRVSVSDDWDVLGPFPIHAREQHLLSPSFPINLTDQIDFNAAWPSSYADGGAVRWTTVRFKGDGELDVSFPNIRWESLRATEGWAALQHHSVLRSTVTVYPPSSTMSAHSNSHPRLLVNLVQGSFFTVIPRTNAEHSSPSIVPQWHAGNVYDMNRAPLQAVSFPTPPSRISPTTYDLFISGDYEIRLFGDPLYNGNRHGVPVLSMSLKIEIEEEPAQPTVALMSSHDVSCDFINGWAFGDALGIGVRSVSGWWTVKKVSLASHIDGLELMLVNTIRIAPTQTRIVPVRITQNASVALIQLSLDLHLVSGGASEILRVTLPVVHHALWNATVYPTDGIKASYFFAATMPTAFIVKPPQELNSGEPHPPVLALHGAGVDIISMPFWIQALPRQRRSWTIAPTGRTAWGLDWHGPSAQDAWSTVDALYGILQHNPAWSEYSLSENTRVLVLGHSNGGQGAWFLASRYPDRIVGVVSAAAYIKSQAYVPLTQSRAAHYIDPSMRAILESSLTPDDNDLFLSNLAYTPILAIHGGDDENVPVWHTREAVSVLKAWNPDANVTYREDSGQSHWYPTVFDNSDVQGLIRSILEQEPGSSHLPPPTEPRSFTLTVSIPAESGSLHGWRIRSLLVPGRLARLTVRMEGMKVNVQTSNVATFSVKSLPDGSELNVDESLVAWTGSATAVMLHFSYQSGIWNARQSSNLVQDIIQPSGRLSRILTTSAPLTIVIDNYESPHLLSAALRIANNLDLYHKIDADIIDDEEALRRQSSRSLGRGNIVVLGSSESHFLGSVLASNRSQFSMHDGSLRLKGRPLNTSENTALFLHPHPYDSDALMLVIHTDVEIGLERALRLVPVRTGITSPDFLILGDISDIVAAAGVLVAGVWGNDWQWNDAMSYF</sequence>
<evidence type="ECO:0000313" key="4">
    <source>
        <dbReference type="EMBL" id="KZT03565.1"/>
    </source>
</evidence>
<reference evidence="4 5" key="1">
    <citation type="journal article" date="2016" name="Mol. Biol. Evol.">
        <title>Comparative Genomics of Early-Diverging Mushroom-Forming Fungi Provides Insights into the Origins of Lignocellulose Decay Capabilities.</title>
        <authorList>
            <person name="Nagy L.G."/>
            <person name="Riley R."/>
            <person name="Tritt A."/>
            <person name="Adam C."/>
            <person name="Daum C."/>
            <person name="Floudas D."/>
            <person name="Sun H."/>
            <person name="Yadav J.S."/>
            <person name="Pangilinan J."/>
            <person name="Larsson K.H."/>
            <person name="Matsuura K."/>
            <person name="Barry K."/>
            <person name="Labutti K."/>
            <person name="Kuo R."/>
            <person name="Ohm R.A."/>
            <person name="Bhattacharya S.S."/>
            <person name="Shirouzu T."/>
            <person name="Yoshinaga Y."/>
            <person name="Martin F.M."/>
            <person name="Grigoriev I.V."/>
            <person name="Hibbett D.S."/>
        </authorList>
    </citation>
    <scope>NUCLEOTIDE SEQUENCE [LARGE SCALE GENOMIC DNA]</scope>
    <source>
        <strain evidence="4 5">93-53</strain>
    </source>
</reference>
<dbReference type="SUPFAM" id="SSF53474">
    <property type="entry name" value="alpha/beta-Hydrolases"/>
    <property type="match status" value="1"/>
</dbReference>
<evidence type="ECO:0000313" key="5">
    <source>
        <dbReference type="Proteomes" id="UP000076871"/>
    </source>
</evidence>
<dbReference type="EMBL" id="KV427643">
    <property type="protein sequence ID" value="KZT03565.1"/>
    <property type="molecule type" value="Genomic_DNA"/>
</dbReference>
<dbReference type="GeneID" id="63831640"/>
<gene>
    <name evidence="4" type="ORF">LAESUDRAFT_814646</name>
</gene>
<evidence type="ECO:0000259" key="3">
    <source>
        <dbReference type="Pfam" id="PF00326"/>
    </source>
</evidence>
<dbReference type="RefSeq" id="XP_040761305.1">
    <property type="nucleotide sequence ID" value="XM_040914613.1"/>
</dbReference>
<name>A0A165CW95_9APHY</name>
<proteinExistence type="predicted"/>
<accession>A0A165CW95</accession>
<dbReference type="GO" id="GO:0008236">
    <property type="term" value="F:serine-type peptidase activity"/>
    <property type="evidence" value="ECO:0007669"/>
    <property type="project" value="InterPro"/>
</dbReference>
<organism evidence="4 5">
    <name type="scientific">Laetiporus sulphureus 93-53</name>
    <dbReference type="NCBI Taxonomy" id="1314785"/>
    <lineage>
        <taxon>Eukaryota</taxon>
        <taxon>Fungi</taxon>
        <taxon>Dikarya</taxon>
        <taxon>Basidiomycota</taxon>
        <taxon>Agaricomycotina</taxon>
        <taxon>Agaricomycetes</taxon>
        <taxon>Polyporales</taxon>
        <taxon>Laetiporus</taxon>
    </lineage>
</organism>
<dbReference type="InterPro" id="IPR001375">
    <property type="entry name" value="Peptidase_S9_cat"/>
</dbReference>
<dbReference type="GO" id="GO:0006508">
    <property type="term" value="P:proteolysis"/>
    <property type="evidence" value="ECO:0007669"/>
    <property type="project" value="InterPro"/>
</dbReference>
<dbReference type="Proteomes" id="UP000076871">
    <property type="component" value="Unassembled WGS sequence"/>
</dbReference>
<feature type="chain" id="PRO_5007856194" description="Peptidase S9 prolyl oligopeptidase catalytic domain-containing protein" evidence="2">
    <location>
        <begin position="23"/>
        <end position="932"/>
    </location>
</feature>